<protein>
    <submittedName>
        <fullName evidence="2">Acyl-CoA N-acyltransferase</fullName>
    </submittedName>
</protein>
<reference evidence="2" key="1">
    <citation type="journal article" date="2020" name="Stud. Mycol.">
        <title>101 Dothideomycetes genomes: a test case for predicting lifestyles and emergence of pathogens.</title>
        <authorList>
            <person name="Haridas S."/>
            <person name="Albert R."/>
            <person name="Binder M."/>
            <person name="Bloem J."/>
            <person name="Labutti K."/>
            <person name="Salamov A."/>
            <person name="Andreopoulos B."/>
            <person name="Baker S."/>
            <person name="Barry K."/>
            <person name="Bills G."/>
            <person name="Bluhm B."/>
            <person name="Cannon C."/>
            <person name="Castanera R."/>
            <person name="Culley D."/>
            <person name="Daum C."/>
            <person name="Ezra D."/>
            <person name="Gonzalez J."/>
            <person name="Henrissat B."/>
            <person name="Kuo A."/>
            <person name="Liang C."/>
            <person name="Lipzen A."/>
            <person name="Lutzoni F."/>
            <person name="Magnuson J."/>
            <person name="Mondo S."/>
            <person name="Nolan M."/>
            <person name="Ohm R."/>
            <person name="Pangilinan J."/>
            <person name="Park H.-J."/>
            <person name="Ramirez L."/>
            <person name="Alfaro M."/>
            <person name="Sun H."/>
            <person name="Tritt A."/>
            <person name="Yoshinaga Y."/>
            <person name="Zwiers L.-H."/>
            <person name="Turgeon B."/>
            <person name="Goodwin S."/>
            <person name="Spatafora J."/>
            <person name="Crous P."/>
            <person name="Grigoriev I."/>
        </authorList>
    </citation>
    <scope>NUCLEOTIDE SEQUENCE</scope>
    <source>
        <strain evidence="2">CBS 122681</strain>
    </source>
</reference>
<dbReference type="AlphaFoldDB" id="A0A6A6SWZ5"/>
<dbReference type="PANTHER" id="PTHR42791">
    <property type="entry name" value="GNAT FAMILY ACETYLTRANSFERASE"/>
    <property type="match status" value="1"/>
</dbReference>
<sequence length="257" mass="29534">MLIRNLTREDLPVIVGMTNAGFKGDEIFDWLYPYQDKFPEDLRRSHQLRLQARLVGKGSHGFVAETEASDPDWTGRPEVVGYTFWLRTGQDETAKVWQSGSLLNALMLGIGIERYLLSWEQSYESYVYNRACDSTRIMEYEKTRNYGFYSLLDPRWHLRAIVVSPQHQRRGIGQMLLGHGQELARRENLPITLEASVKGRALYANSGFKVVDETEITEGLHCVSMVWEPEKSQGRWLEDVGNGKANVMRRLHPAAEQ</sequence>
<dbReference type="InterPro" id="IPR052523">
    <property type="entry name" value="Trichothecene_AcTrans"/>
</dbReference>
<evidence type="ECO:0000313" key="2">
    <source>
        <dbReference type="EMBL" id="KAF2652239.1"/>
    </source>
</evidence>
<proteinExistence type="predicted"/>
<feature type="domain" description="N-acetyltransferase" evidence="1">
    <location>
        <begin position="94"/>
        <end position="230"/>
    </location>
</feature>
<dbReference type="CDD" id="cd04301">
    <property type="entry name" value="NAT_SF"/>
    <property type="match status" value="1"/>
</dbReference>
<dbReference type="OrthoDB" id="2115692at2759"/>
<name>A0A6A6SWZ5_9PLEO</name>
<keyword evidence="2" id="KW-0012">Acyltransferase</keyword>
<dbReference type="InterPro" id="IPR000182">
    <property type="entry name" value="GNAT_dom"/>
</dbReference>
<evidence type="ECO:0000259" key="1">
    <source>
        <dbReference type="PROSITE" id="PS51186"/>
    </source>
</evidence>
<accession>A0A6A6SWZ5</accession>
<dbReference type="Gene3D" id="3.40.630.30">
    <property type="match status" value="1"/>
</dbReference>
<dbReference type="SUPFAM" id="SSF55729">
    <property type="entry name" value="Acyl-CoA N-acyltransferases (Nat)"/>
    <property type="match status" value="1"/>
</dbReference>
<dbReference type="Pfam" id="PF13673">
    <property type="entry name" value="Acetyltransf_10"/>
    <property type="match status" value="1"/>
</dbReference>
<dbReference type="GO" id="GO:0016747">
    <property type="term" value="F:acyltransferase activity, transferring groups other than amino-acyl groups"/>
    <property type="evidence" value="ECO:0007669"/>
    <property type="project" value="InterPro"/>
</dbReference>
<dbReference type="EMBL" id="MU004407">
    <property type="protein sequence ID" value="KAF2652239.1"/>
    <property type="molecule type" value="Genomic_DNA"/>
</dbReference>
<dbReference type="PROSITE" id="PS51186">
    <property type="entry name" value="GNAT"/>
    <property type="match status" value="1"/>
</dbReference>
<keyword evidence="2" id="KW-0808">Transferase</keyword>
<gene>
    <name evidence="2" type="ORF">K491DRAFT_664246</name>
</gene>
<organism evidence="2 3">
    <name type="scientific">Lophiostoma macrostomum CBS 122681</name>
    <dbReference type="NCBI Taxonomy" id="1314788"/>
    <lineage>
        <taxon>Eukaryota</taxon>
        <taxon>Fungi</taxon>
        <taxon>Dikarya</taxon>
        <taxon>Ascomycota</taxon>
        <taxon>Pezizomycotina</taxon>
        <taxon>Dothideomycetes</taxon>
        <taxon>Pleosporomycetidae</taxon>
        <taxon>Pleosporales</taxon>
        <taxon>Lophiostomataceae</taxon>
        <taxon>Lophiostoma</taxon>
    </lineage>
</organism>
<dbReference type="InterPro" id="IPR016181">
    <property type="entry name" value="Acyl_CoA_acyltransferase"/>
</dbReference>
<dbReference type="Proteomes" id="UP000799324">
    <property type="component" value="Unassembled WGS sequence"/>
</dbReference>
<dbReference type="PANTHER" id="PTHR42791:SF1">
    <property type="entry name" value="N-ACETYLTRANSFERASE DOMAIN-CONTAINING PROTEIN"/>
    <property type="match status" value="1"/>
</dbReference>
<evidence type="ECO:0000313" key="3">
    <source>
        <dbReference type="Proteomes" id="UP000799324"/>
    </source>
</evidence>
<keyword evidence="3" id="KW-1185">Reference proteome</keyword>